<feature type="chain" id="PRO_5008346139" description="UPAR/Ly6 domain-containing protein" evidence="3">
    <location>
        <begin position="21"/>
        <end position="180"/>
    </location>
</feature>
<evidence type="ECO:0000313" key="4">
    <source>
        <dbReference type="EMBL" id="OBS74318.1"/>
    </source>
</evidence>
<sequence length="180" mass="19369">MKGILIAGVFAAFAVTVIDSLNCTQCHSLNSTCEAGVQECEEESFSCVESSVNSTLGGSFYSYENKFCSPNNCSENNTQVAFTVHVSNDQRFHFASQCCQGKACNDTNHVELKGCSDISDATCEFLSTENTTVGEVVFRMVQCKKEDTVTVTPTPSASTGIKASFISSVFGSLLLLKLLF</sequence>
<gene>
    <name evidence="4" type="ORF">A6R68_15151</name>
</gene>
<dbReference type="EMBL" id="LZPO01044444">
    <property type="protein sequence ID" value="OBS74318.1"/>
    <property type="molecule type" value="Genomic_DNA"/>
</dbReference>
<evidence type="ECO:0000313" key="5">
    <source>
        <dbReference type="Proteomes" id="UP000092124"/>
    </source>
</evidence>
<dbReference type="GO" id="GO:0050829">
    <property type="term" value="P:defense response to Gram-negative bacterium"/>
    <property type="evidence" value="ECO:0007669"/>
    <property type="project" value="TreeGrafter"/>
</dbReference>
<dbReference type="OrthoDB" id="9838086at2759"/>
<dbReference type="PANTHER" id="PTHR20914:SF2">
    <property type="entry name" value="LY6_PLAUR DOMAIN-CONTAINING PROTEIN 8"/>
    <property type="match status" value="1"/>
</dbReference>
<evidence type="ECO:0008006" key="6">
    <source>
        <dbReference type="Google" id="ProtNLM"/>
    </source>
</evidence>
<comment type="subcellular location">
    <subcellularLocation>
        <location evidence="1">Secreted</location>
    </subcellularLocation>
</comment>
<keyword evidence="3" id="KW-0732">Signal</keyword>
<comment type="caution">
    <text evidence="4">The sequence shown here is derived from an EMBL/GenBank/DDBJ whole genome shotgun (WGS) entry which is preliminary data.</text>
</comment>
<keyword evidence="5" id="KW-1185">Reference proteome</keyword>
<proteinExistence type="predicted"/>
<feature type="signal peptide" evidence="3">
    <location>
        <begin position="1"/>
        <end position="20"/>
    </location>
</feature>
<dbReference type="STRING" id="56216.A0A1A6H6T8"/>
<dbReference type="CDD" id="cd23568">
    <property type="entry name" value="TFP_LU_ECD_LYPD8_rpt1"/>
    <property type="match status" value="1"/>
</dbReference>
<evidence type="ECO:0000256" key="3">
    <source>
        <dbReference type="SAM" id="SignalP"/>
    </source>
</evidence>
<dbReference type="AlphaFoldDB" id="A0A1A6H6T8"/>
<organism evidence="4 5">
    <name type="scientific">Neotoma lepida</name>
    <name type="common">Desert woodrat</name>
    <dbReference type="NCBI Taxonomy" id="56216"/>
    <lineage>
        <taxon>Eukaryota</taxon>
        <taxon>Metazoa</taxon>
        <taxon>Chordata</taxon>
        <taxon>Craniata</taxon>
        <taxon>Vertebrata</taxon>
        <taxon>Euteleostomi</taxon>
        <taxon>Mammalia</taxon>
        <taxon>Eutheria</taxon>
        <taxon>Euarchontoglires</taxon>
        <taxon>Glires</taxon>
        <taxon>Rodentia</taxon>
        <taxon>Myomorpha</taxon>
        <taxon>Muroidea</taxon>
        <taxon>Cricetidae</taxon>
        <taxon>Neotominae</taxon>
        <taxon>Neotoma</taxon>
    </lineage>
</organism>
<dbReference type="GO" id="GO:0005615">
    <property type="term" value="C:extracellular space"/>
    <property type="evidence" value="ECO:0007669"/>
    <property type="project" value="TreeGrafter"/>
</dbReference>
<dbReference type="PANTHER" id="PTHR20914">
    <property type="entry name" value="LY6/PLAUR DOMAIN-CONTAINING PROTEIN 8"/>
    <property type="match status" value="1"/>
</dbReference>
<evidence type="ECO:0000256" key="2">
    <source>
        <dbReference type="ARBA" id="ARBA00022525"/>
    </source>
</evidence>
<name>A0A1A6H6T8_NEOLE</name>
<dbReference type="Proteomes" id="UP000092124">
    <property type="component" value="Unassembled WGS sequence"/>
</dbReference>
<evidence type="ECO:0000256" key="1">
    <source>
        <dbReference type="ARBA" id="ARBA00004613"/>
    </source>
</evidence>
<protein>
    <recommendedName>
        <fullName evidence="6">UPAR/Ly6 domain-containing protein</fullName>
    </recommendedName>
</protein>
<accession>A0A1A6H6T8</accession>
<reference evidence="4 5" key="1">
    <citation type="submission" date="2016-06" db="EMBL/GenBank/DDBJ databases">
        <title>The Draft Genome Sequence and Annotation of the Desert Woodrat Neotoma lepida.</title>
        <authorList>
            <person name="Campbell M."/>
            <person name="Oakeson K.F."/>
            <person name="Yandell M."/>
            <person name="Halpert J.R."/>
            <person name="Dearing D."/>
        </authorList>
    </citation>
    <scope>NUCLEOTIDE SEQUENCE [LARGE SCALE GENOMIC DNA]</scope>
    <source>
        <strain evidence="4">417</strain>
        <tissue evidence="4">Liver</tissue>
    </source>
</reference>
<dbReference type="InterPro" id="IPR050918">
    <property type="entry name" value="CNF-like_PLA2_Inhibitor"/>
</dbReference>
<keyword evidence="2" id="KW-0964">Secreted</keyword>